<feature type="region of interest" description="Disordered" evidence="1">
    <location>
        <begin position="52"/>
        <end position="99"/>
    </location>
</feature>
<organism evidence="2 3">
    <name type="scientific">Yasminevirus sp. GU-2018</name>
    <dbReference type="NCBI Taxonomy" id="2420051"/>
    <lineage>
        <taxon>Viruses</taxon>
        <taxon>Varidnaviria</taxon>
        <taxon>Bamfordvirae</taxon>
        <taxon>Nucleocytoviricota</taxon>
        <taxon>Megaviricetes</taxon>
        <taxon>Imitervirales</taxon>
        <taxon>Mimiviridae</taxon>
        <taxon>Klosneuvirinae</taxon>
        <taxon>Yasminevirus</taxon>
        <taxon>Yasminevirus saudimassiliense</taxon>
    </lineage>
</organism>
<feature type="compositionally biased region" description="Low complexity" evidence="1">
    <location>
        <begin position="68"/>
        <end position="90"/>
    </location>
</feature>
<gene>
    <name evidence="2" type="ORF">YASMINEVIRUS_674</name>
</gene>
<proteinExistence type="predicted"/>
<accession>A0A5K0U9G6</accession>
<evidence type="ECO:0000313" key="2">
    <source>
        <dbReference type="EMBL" id="VBB18211.1"/>
    </source>
</evidence>
<protein>
    <submittedName>
        <fullName evidence="2">Uncharacterized protein</fullName>
    </submittedName>
</protein>
<evidence type="ECO:0000313" key="3">
    <source>
        <dbReference type="Proteomes" id="UP000594342"/>
    </source>
</evidence>
<comment type="caution">
    <text evidence="2">The sequence shown here is derived from an EMBL/GenBank/DDBJ whole genome shotgun (WGS) entry which is preliminary data.</text>
</comment>
<name>A0A5K0U9G6_9VIRU</name>
<evidence type="ECO:0000256" key="1">
    <source>
        <dbReference type="SAM" id="MobiDB-lite"/>
    </source>
</evidence>
<sequence>MINLNKLGKKLNAIKRSQFSIDLLASVKYDESEINNFLGNISSQGGLVYAQSKSAETDRINTTNSVPTTNGYGTTSQQTYQPTYQQTSSNLPKINTYQV</sequence>
<dbReference type="Proteomes" id="UP000594342">
    <property type="component" value="Unassembled WGS sequence"/>
</dbReference>
<dbReference type="EMBL" id="UPSH01000001">
    <property type="protein sequence ID" value="VBB18211.1"/>
    <property type="molecule type" value="Genomic_DNA"/>
</dbReference>
<keyword evidence="3" id="KW-1185">Reference proteome</keyword>
<reference evidence="2 3" key="1">
    <citation type="submission" date="2018-10" db="EMBL/GenBank/DDBJ databases">
        <authorList>
            <consortium name="IHU Genomes"/>
        </authorList>
    </citation>
    <scope>NUCLEOTIDE SEQUENCE [LARGE SCALE GENOMIC DNA]</scope>
    <source>
        <strain evidence="2 3">A1</strain>
    </source>
</reference>